<dbReference type="InterPro" id="IPR050469">
    <property type="entry name" value="Diguanylate_Cyclase"/>
</dbReference>
<dbReference type="PANTHER" id="PTHR45138">
    <property type="entry name" value="REGULATORY COMPONENTS OF SENSORY TRANSDUCTION SYSTEM"/>
    <property type="match status" value="1"/>
</dbReference>
<dbReference type="Gene3D" id="3.30.70.270">
    <property type="match status" value="1"/>
</dbReference>
<reference evidence="3" key="1">
    <citation type="submission" date="2021-03" db="EMBL/GenBank/DDBJ databases">
        <title>Whole genome shotgun sequence of Actinoplanes auranticolor NBRC 12245.</title>
        <authorList>
            <person name="Komaki H."/>
            <person name="Tamura T."/>
        </authorList>
    </citation>
    <scope>NUCLEOTIDE SEQUENCE</scope>
    <source>
        <strain evidence="3">NBRC 12245</strain>
    </source>
</reference>
<evidence type="ECO:0000313" key="4">
    <source>
        <dbReference type="Proteomes" id="UP000681340"/>
    </source>
</evidence>
<dbReference type="InterPro" id="IPR000160">
    <property type="entry name" value="GGDEF_dom"/>
</dbReference>
<organism evidence="3 4">
    <name type="scientific">Actinoplanes auranticolor</name>
    <dbReference type="NCBI Taxonomy" id="47988"/>
    <lineage>
        <taxon>Bacteria</taxon>
        <taxon>Bacillati</taxon>
        <taxon>Actinomycetota</taxon>
        <taxon>Actinomycetes</taxon>
        <taxon>Micromonosporales</taxon>
        <taxon>Micromonosporaceae</taxon>
        <taxon>Actinoplanes</taxon>
    </lineage>
</organism>
<protein>
    <recommendedName>
        <fullName evidence="2">GGDEF domain-containing protein</fullName>
    </recommendedName>
</protein>
<dbReference type="AlphaFoldDB" id="A0A919VJD5"/>
<comment type="caution">
    <text evidence="3">The sequence shown here is derived from an EMBL/GenBank/DDBJ whole genome shotgun (WGS) entry which is preliminary data.</text>
</comment>
<dbReference type="SUPFAM" id="SSF55073">
    <property type="entry name" value="Nucleotide cyclase"/>
    <property type="match status" value="1"/>
</dbReference>
<dbReference type="InterPro" id="IPR011990">
    <property type="entry name" value="TPR-like_helical_dom_sf"/>
</dbReference>
<sequence length="537" mass="58038">MSAMLSAVHGPNTGASPWSPAAAGRESLDALLLDLELRTADDFGSVAMPARRAERVARRQGWTDLEKRAELVTGDVLGRLGRIAEQGRIAKSVNMWAEEHSDRYLLARSHRLLAIFYRCLGDAAEALTHAVRGVEYADAAPPLIRAGNLITLALVLDENGSHSQAQERFGAALEIATGHDAAPMVITILNNLAFTAYENDDVAAADALVARIREIAARHELALDGLYLDTMARISLMRGRHAEALEALRPVFDDPGGPLVTEADTLPECLLTAAEAYRCGGQPERARAALDEAARLAAERELAGIAARVHEARAELAATTGDFPAAYAQYRLFHAATEQLHDAQREMRAHAVQAVFETAEARRATEQFRQLALRDPLTGLYNRRHVDEQLEQLVATAMRAGTELSVALVDLDFFKRVNDTFSHGVGDQVLRQVAALLGTAVEEPALAARLGGEEFVLVLPDTDPATAAAFCEHLRETVRRHPWAELTGGLAVTASIGVTTYTGGTTSASTLLSLADRNLYAAKHAGRDRVVHDASRR</sequence>
<dbReference type="RefSeq" id="WP_212987184.1">
    <property type="nucleotide sequence ID" value="NZ_BAABEA010000051.1"/>
</dbReference>
<dbReference type="CDD" id="cd01949">
    <property type="entry name" value="GGDEF"/>
    <property type="match status" value="1"/>
</dbReference>
<proteinExistence type="predicted"/>
<gene>
    <name evidence="3" type="ORF">Aau02nite_10710</name>
</gene>
<dbReference type="InterPro" id="IPR043128">
    <property type="entry name" value="Rev_trsase/Diguanyl_cyclase"/>
</dbReference>
<accession>A0A919VJD5</accession>
<feature type="region of interest" description="Disordered" evidence="1">
    <location>
        <begin position="1"/>
        <end position="21"/>
    </location>
</feature>
<evidence type="ECO:0000256" key="1">
    <source>
        <dbReference type="SAM" id="MobiDB-lite"/>
    </source>
</evidence>
<evidence type="ECO:0000313" key="3">
    <source>
        <dbReference type="EMBL" id="GIM64488.1"/>
    </source>
</evidence>
<evidence type="ECO:0000259" key="2">
    <source>
        <dbReference type="PROSITE" id="PS50887"/>
    </source>
</evidence>
<dbReference type="GO" id="GO:0052621">
    <property type="term" value="F:diguanylate cyclase activity"/>
    <property type="evidence" value="ECO:0007669"/>
    <property type="project" value="TreeGrafter"/>
</dbReference>
<feature type="domain" description="GGDEF" evidence="2">
    <location>
        <begin position="402"/>
        <end position="535"/>
    </location>
</feature>
<dbReference type="SUPFAM" id="SSF48452">
    <property type="entry name" value="TPR-like"/>
    <property type="match status" value="1"/>
</dbReference>
<dbReference type="PROSITE" id="PS50887">
    <property type="entry name" value="GGDEF"/>
    <property type="match status" value="1"/>
</dbReference>
<dbReference type="Pfam" id="PF00990">
    <property type="entry name" value="GGDEF"/>
    <property type="match status" value="1"/>
</dbReference>
<dbReference type="Proteomes" id="UP000681340">
    <property type="component" value="Unassembled WGS sequence"/>
</dbReference>
<name>A0A919VJD5_9ACTN</name>
<dbReference type="InterPro" id="IPR029787">
    <property type="entry name" value="Nucleotide_cyclase"/>
</dbReference>
<dbReference type="PANTHER" id="PTHR45138:SF9">
    <property type="entry name" value="DIGUANYLATE CYCLASE DGCM-RELATED"/>
    <property type="match status" value="1"/>
</dbReference>
<dbReference type="FunFam" id="3.30.70.270:FF:000001">
    <property type="entry name" value="Diguanylate cyclase domain protein"/>
    <property type="match status" value="1"/>
</dbReference>
<dbReference type="SMART" id="SM00267">
    <property type="entry name" value="GGDEF"/>
    <property type="match status" value="1"/>
</dbReference>
<keyword evidence="4" id="KW-1185">Reference proteome</keyword>
<dbReference type="EMBL" id="BOQL01000011">
    <property type="protein sequence ID" value="GIM64488.1"/>
    <property type="molecule type" value="Genomic_DNA"/>
</dbReference>
<dbReference type="Gene3D" id="1.25.40.10">
    <property type="entry name" value="Tetratricopeptide repeat domain"/>
    <property type="match status" value="1"/>
</dbReference>
<dbReference type="NCBIfam" id="TIGR00254">
    <property type="entry name" value="GGDEF"/>
    <property type="match status" value="1"/>
</dbReference>